<dbReference type="AlphaFoldDB" id="A0A8E1WKX7"/>
<dbReference type="PANTHER" id="PTHR32309:SF31">
    <property type="entry name" value="CAPSULAR EXOPOLYSACCHARIDE FAMILY"/>
    <property type="match status" value="1"/>
</dbReference>
<keyword evidence="1" id="KW-0812">Transmembrane</keyword>
<dbReference type="RefSeq" id="WP_184773690.1">
    <property type="nucleotide sequence ID" value="NZ_JACHGI010000020.1"/>
</dbReference>
<protein>
    <submittedName>
        <fullName evidence="2">Capsular polysaccharide biosynthesis protein</fullName>
    </submittedName>
</protein>
<dbReference type="InterPro" id="IPR050445">
    <property type="entry name" value="Bact_polysacc_biosynth/exp"/>
</dbReference>
<dbReference type="EMBL" id="JACHGI010000020">
    <property type="protein sequence ID" value="MBB6469918.1"/>
    <property type="molecule type" value="Genomic_DNA"/>
</dbReference>
<reference evidence="2 3" key="1">
    <citation type="submission" date="2020-08" db="EMBL/GenBank/DDBJ databases">
        <title>Genomic Encyclopedia of Type Strains, Phase IV (KMG-IV): sequencing the most valuable type-strain genomes for metagenomic binning, comparative biology and taxonomic classification.</title>
        <authorList>
            <person name="Goeker M."/>
        </authorList>
    </citation>
    <scope>NUCLEOTIDE SEQUENCE [LARGE SCALE GENOMIC DNA]</scope>
    <source>
        <strain evidence="2 3">DSM 17454</strain>
    </source>
</reference>
<keyword evidence="1" id="KW-1133">Transmembrane helix</keyword>
<evidence type="ECO:0000313" key="3">
    <source>
        <dbReference type="Proteomes" id="UP000532373"/>
    </source>
</evidence>
<feature type="transmembrane region" description="Helical" evidence="1">
    <location>
        <begin position="252"/>
        <end position="273"/>
    </location>
</feature>
<evidence type="ECO:0000313" key="2">
    <source>
        <dbReference type="EMBL" id="MBB6469918.1"/>
    </source>
</evidence>
<comment type="caution">
    <text evidence="2">The sequence shown here is derived from an EMBL/GenBank/DDBJ whole genome shotgun (WGS) entry which is preliminary data.</text>
</comment>
<keyword evidence="1" id="KW-0472">Membrane</keyword>
<dbReference type="PANTHER" id="PTHR32309">
    <property type="entry name" value="TYROSINE-PROTEIN KINASE"/>
    <property type="match status" value="1"/>
</dbReference>
<organism evidence="2 3">
    <name type="scientific">Aminobacter carboxidus</name>
    <dbReference type="NCBI Taxonomy" id="376165"/>
    <lineage>
        <taxon>Bacteria</taxon>
        <taxon>Pseudomonadati</taxon>
        <taxon>Pseudomonadota</taxon>
        <taxon>Alphaproteobacteria</taxon>
        <taxon>Hyphomicrobiales</taxon>
        <taxon>Phyllobacteriaceae</taxon>
        <taxon>Aminobacter</taxon>
    </lineage>
</organism>
<accession>A0A8E1WKX7</accession>
<gene>
    <name evidence="2" type="ORF">HNQ96_005812</name>
</gene>
<name>A0A8E1WKX7_9HYPH</name>
<sequence>MVGALTMLRRRFALIIIPLLLFLPFSYAIASYWPGNYTARTLLLVQQTTSNNPLSTDQASSVPLLSERIDGLRALLFSEHVLGNVVDDQFGTAIGENEKRLRIQELRRSLWLEPIGNEFLQITYTGKMAQGLGARLEIVLIRFTEALMRQGGRNVGDLLLERRAKELTDAKLTVDQLAAQRDTVPSTQRGEFEKKLSSATLKQEAAQTVYDEYQHQLGSSAPGPGVDLVNSASSMIVVDPPSDPQFPSMSKLYKIALIFGAGVLFSFGLAFAAEMMDPYVRDRRSIAKITGLNFVATIGKIDQTRDGRP</sequence>
<evidence type="ECO:0000256" key="1">
    <source>
        <dbReference type="SAM" id="Phobius"/>
    </source>
</evidence>
<proteinExistence type="predicted"/>
<dbReference type="Proteomes" id="UP000532373">
    <property type="component" value="Unassembled WGS sequence"/>
</dbReference>